<feature type="coiled-coil region" evidence="2">
    <location>
        <begin position="111"/>
        <end position="138"/>
    </location>
</feature>
<evidence type="ECO:0000313" key="3">
    <source>
        <dbReference type="EMBL" id="QEE14332.1"/>
    </source>
</evidence>
<accession>A0A5B9D5J6</accession>
<dbReference type="RefSeq" id="WP_147661289.1">
    <property type="nucleotide sequence ID" value="NZ_CP042905.2"/>
</dbReference>
<evidence type="ECO:0000256" key="2">
    <source>
        <dbReference type="SAM" id="Coils"/>
    </source>
</evidence>
<dbReference type="SUPFAM" id="SSF48371">
    <property type="entry name" value="ARM repeat"/>
    <property type="match status" value="1"/>
</dbReference>
<keyword evidence="4" id="KW-1185">Reference proteome</keyword>
<gene>
    <name evidence="3" type="ORF">DSAG12_00145</name>
</gene>
<organism evidence="3 4">
    <name type="scientific">Promethearchaeum syntrophicum</name>
    <dbReference type="NCBI Taxonomy" id="2594042"/>
    <lineage>
        <taxon>Archaea</taxon>
        <taxon>Promethearchaeati</taxon>
        <taxon>Promethearchaeota</taxon>
        <taxon>Promethearchaeia</taxon>
        <taxon>Promethearchaeales</taxon>
        <taxon>Promethearchaeaceae</taxon>
        <taxon>Promethearchaeum</taxon>
    </lineage>
</organism>
<reference evidence="3 4" key="2">
    <citation type="journal article" date="2024" name="Int. J. Syst. Evol. Microbiol.">
        <title>Promethearchaeum syntrophicum gen. nov., sp. nov., an anaerobic, obligately syntrophic archaeon, the first isolate of the lineage 'Asgard' archaea, and proposal of the new archaeal phylum Promethearchaeota phyl. nov. and kingdom Promethearchaeati regn. nov.</title>
        <authorList>
            <person name="Imachi H."/>
            <person name="Nobu M.K."/>
            <person name="Kato S."/>
            <person name="Takaki Y."/>
            <person name="Miyazaki M."/>
            <person name="Miyata M."/>
            <person name="Ogawara M."/>
            <person name="Saito Y."/>
            <person name="Sakai S."/>
            <person name="Tahara Y.O."/>
            <person name="Takano Y."/>
            <person name="Tasumi E."/>
            <person name="Uematsu K."/>
            <person name="Yoshimura T."/>
            <person name="Itoh T."/>
            <person name="Ohkuma M."/>
            <person name="Takai K."/>
        </authorList>
    </citation>
    <scope>NUCLEOTIDE SEQUENCE [LARGE SCALE GENOMIC DNA]</scope>
    <source>
        <strain evidence="3 4">MK-D1</strain>
    </source>
</reference>
<dbReference type="KEGG" id="psyt:DSAG12_00145"/>
<dbReference type="AlphaFoldDB" id="A0A5B9D5J6"/>
<dbReference type="InterPro" id="IPR011989">
    <property type="entry name" value="ARM-like"/>
</dbReference>
<dbReference type="Proteomes" id="UP000321408">
    <property type="component" value="Chromosome"/>
</dbReference>
<keyword evidence="1" id="KW-0677">Repeat</keyword>
<sequence length="186" mass="21618">MKIFQDKARIIQLADKKMIEGWNAEMPLLFIGYIREKRITTYPKSVQKEVNAYLDDVLENSAIPMLLTALNNPDVEIRKNVAKSIVQVSENNPSMLKIALSHMEQASNDKNKEVSDAMKKALKNYQKYLKRLQTAAKRKQLAALRKKMDEIDTQFAEGQISDNNYIREQKNYLKLKREIELEEIVD</sequence>
<evidence type="ECO:0000313" key="4">
    <source>
        <dbReference type="Proteomes" id="UP000321408"/>
    </source>
</evidence>
<protein>
    <submittedName>
        <fullName evidence="3">HEAT repeat domain-containing protein</fullName>
    </submittedName>
</protein>
<keyword evidence="2" id="KW-0175">Coiled coil</keyword>
<dbReference type="GeneID" id="41328149"/>
<dbReference type="Pfam" id="PF02985">
    <property type="entry name" value="HEAT"/>
    <property type="match status" value="1"/>
</dbReference>
<name>A0A5B9D5J6_9ARCH</name>
<dbReference type="InterPro" id="IPR000357">
    <property type="entry name" value="HEAT"/>
</dbReference>
<dbReference type="InterPro" id="IPR016024">
    <property type="entry name" value="ARM-type_fold"/>
</dbReference>
<dbReference type="EMBL" id="CP042905">
    <property type="protein sequence ID" value="QEE14332.1"/>
    <property type="molecule type" value="Genomic_DNA"/>
</dbReference>
<proteinExistence type="predicted"/>
<reference evidence="3 4" key="1">
    <citation type="journal article" date="2020" name="Nature">
        <title>Isolation of an archaeon at the prokaryote-eukaryote interface.</title>
        <authorList>
            <person name="Imachi H."/>
            <person name="Nobu M.K."/>
            <person name="Nakahara N."/>
            <person name="Morono Y."/>
            <person name="Ogawara M."/>
            <person name="Takaki Y."/>
            <person name="Takano Y."/>
            <person name="Uematsu K."/>
            <person name="Ikuta T."/>
            <person name="Ito M."/>
            <person name="Matsui Y."/>
            <person name="Miyazaki M."/>
            <person name="Murata K."/>
            <person name="Saito Y."/>
            <person name="Sakai S."/>
            <person name="Song C."/>
            <person name="Tasumi E."/>
            <person name="Yamanaka Y."/>
            <person name="Yamaguchi T."/>
            <person name="Kamagata Y."/>
            <person name="Tamaki H."/>
            <person name="Takai K."/>
        </authorList>
    </citation>
    <scope>NUCLEOTIDE SEQUENCE [LARGE SCALE GENOMIC DNA]</scope>
    <source>
        <strain evidence="3 4">MK-D1</strain>
    </source>
</reference>
<dbReference type="Gene3D" id="1.25.10.10">
    <property type="entry name" value="Leucine-rich Repeat Variant"/>
    <property type="match status" value="1"/>
</dbReference>
<evidence type="ECO:0000256" key="1">
    <source>
        <dbReference type="ARBA" id="ARBA00022737"/>
    </source>
</evidence>